<name>A0A4P6M5H7_9FIRM</name>
<evidence type="ECO:0000256" key="2">
    <source>
        <dbReference type="ARBA" id="ARBA00004694"/>
    </source>
</evidence>
<keyword evidence="9 16" id="KW-0627">Porphyrin biosynthesis</keyword>
<keyword evidence="14" id="KW-0862">Zinc</keyword>
<dbReference type="InterPro" id="IPR013785">
    <property type="entry name" value="Aldolase_TIM"/>
</dbReference>
<evidence type="ECO:0000256" key="5">
    <source>
        <dbReference type="ARBA" id="ARBA00012053"/>
    </source>
</evidence>
<dbReference type="InterPro" id="IPR030656">
    <property type="entry name" value="ALAD_AS"/>
</dbReference>
<evidence type="ECO:0000256" key="11">
    <source>
        <dbReference type="ARBA" id="ARBA00047651"/>
    </source>
</evidence>
<dbReference type="UniPathway" id="UPA00251">
    <property type="reaction ID" value="UER00318"/>
</dbReference>
<evidence type="ECO:0000256" key="10">
    <source>
        <dbReference type="ARBA" id="ARBA00025628"/>
    </source>
</evidence>
<comment type="function">
    <text evidence="10">Catalyzes an early step in the biosynthesis of tetrapyrroles. Binds two molecules of 5-aminolevulinate per subunit, each at a distinct site, and catalyzes their condensation to form porphobilinogen.</text>
</comment>
<dbReference type="PANTHER" id="PTHR11458">
    <property type="entry name" value="DELTA-AMINOLEVULINIC ACID DEHYDRATASE"/>
    <property type="match status" value="1"/>
</dbReference>
<reference evidence="18 19" key="1">
    <citation type="submission" date="2019-01" db="EMBL/GenBank/DDBJ databases">
        <title>PMF-metabolizing Aryl O-demethylase.</title>
        <authorList>
            <person name="Kim M."/>
        </authorList>
    </citation>
    <scope>NUCLEOTIDE SEQUENCE [LARGE SCALE GENOMIC DNA]</scope>
    <source>
        <strain evidence="18 19">PMF1</strain>
    </source>
</reference>
<dbReference type="KEGG" id="bpro:PMF13cell1_04243"/>
<dbReference type="SMART" id="SM01004">
    <property type="entry name" value="ALAD"/>
    <property type="match status" value="1"/>
</dbReference>
<evidence type="ECO:0000256" key="13">
    <source>
        <dbReference type="PIRSR" id="PIRSR001415-2"/>
    </source>
</evidence>
<dbReference type="EC" id="4.2.1.24" evidence="5 16"/>
<feature type="binding site" evidence="14">
    <location>
        <position position="129"/>
    </location>
    <ligand>
        <name>Zn(2+)</name>
        <dbReference type="ChEBI" id="CHEBI:29105"/>
        <note>catalytic</note>
    </ligand>
</feature>
<dbReference type="Proteomes" id="UP000289794">
    <property type="component" value="Chromosome"/>
</dbReference>
<evidence type="ECO:0000256" key="17">
    <source>
        <dbReference type="RuleBase" id="RU004161"/>
    </source>
</evidence>
<feature type="binding site" evidence="14">
    <location>
        <position position="121"/>
    </location>
    <ligand>
        <name>Zn(2+)</name>
        <dbReference type="ChEBI" id="CHEBI:29105"/>
        <note>catalytic</note>
    </ligand>
</feature>
<keyword evidence="7" id="KW-0350">Heme biosynthesis</keyword>
<dbReference type="CDD" id="cd00384">
    <property type="entry name" value="ALAD_PBGS"/>
    <property type="match status" value="1"/>
</dbReference>
<dbReference type="PRINTS" id="PR00144">
    <property type="entry name" value="DALDHYDRTASE"/>
</dbReference>
<keyword evidence="15" id="KW-0460">Magnesium</keyword>
<evidence type="ECO:0000256" key="7">
    <source>
        <dbReference type="ARBA" id="ARBA00023133"/>
    </source>
</evidence>
<dbReference type="GO" id="GO:0005829">
    <property type="term" value="C:cytosol"/>
    <property type="evidence" value="ECO:0007669"/>
    <property type="project" value="TreeGrafter"/>
</dbReference>
<feature type="binding site" evidence="14">
    <location>
        <position position="119"/>
    </location>
    <ligand>
        <name>Zn(2+)</name>
        <dbReference type="ChEBI" id="CHEBI:29105"/>
        <note>catalytic</note>
    </ligand>
</feature>
<comment type="catalytic activity">
    <reaction evidence="11 16">
        <text>2 5-aminolevulinate = porphobilinogen + 2 H2O + H(+)</text>
        <dbReference type="Rhea" id="RHEA:24064"/>
        <dbReference type="ChEBI" id="CHEBI:15377"/>
        <dbReference type="ChEBI" id="CHEBI:15378"/>
        <dbReference type="ChEBI" id="CHEBI:58126"/>
        <dbReference type="ChEBI" id="CHEBI:356416"/>
        <dbReference type="EC" id="4.2.1.24"/>
    </reaction>
</comment>
<evidence type="ECO:0000256" key="3">
    <source>
        <dbReference type="ARBA" id="ARBA00008055"/>
    </source>
</evidence>
<proteinExistence type="inferred from homology"/>
<evidence type="ECO:0000256" key="14">
    <source>
        <dbReference type="PIRSR" id="PIRSR001415-3"/>
    </source>
</evidence>
<dbReference type="RefSeq" id="WP_130182023.1">
    <property type="nucleotide sequence ID" value="NZ_CP035945.1"/>
</dbReference>
<comment type="cofactor">
    <cofactor evidence="1">
        <name>Zn(2+)</name>
        <dbReference type="ChEBI" id="CHEBI:29105"/>
    </cofactor>
</comment>
<feature type="binding site" evidence="13">
    <location>
        <position position="273"/>
    </location>
    <ligand>
        <name>5-aminolevulinate</name>
        <dbReference type="ChEBI" id="CHEBI:356416"/>
        <label>2</label>
    </ligand>
</feature>
<evidence type="ECO:0000256" key="8">
    <source>
        <dbReference type="ARBA" id="ARBA00023239"/>
    </source>
</evidence>
<evidence type="ECO:0000256" key="4">
    <source>
        <dbReference type="ARBA" id="ARBA00011823"/>
    </source>
</evidence>
<feature type="binding site" evidence="13">
    <location>
        <position position="204"/>
    </location>
    <ligand>
        <name>5-aminolevulinate</name>
        <dbReference type="ChEBI" id="CHEBI:356416"/>
        <label>1</label>
    </ligand>
</feature>
<evidence type="ECO:0000256" key="1">
    <source>
        <dbReference type="ARBA" id="ARBA00001947"/>
    </source>
</evidence>
<dbReference type="NCBIfam" id="NF006762">
    <property type="entry name" value="PRK09283.1"/>
    <property type="match status" value="1"/>
</dbReference>
<feature type="binding site" evidence="13">
    <location>
        <position position="312"/>
    </location>
    <ligand>
        <name>5-aminolevulinate</name>
        <dbReference type="ChEBI" id="CHEBI:356416"/>
        <label>2</label>
    </ligand>
</feature>
<organism evidence="18 19">
    <name type="scientific">Blautia producta</name>
    <dbReference type="NCBI Taxonomy" id="33035"/>
    <lineage>
        <taxon>Bacteria</taxon>
        <taxon>Bacillati</taxon>
        <taxon>Bacillota</taxon>
        <taxon>Clostridia</taxon>
        <taxon>Lachnospirales</taxon>
        <taxon>Lachnospiraceae</taxon>
        <taxon>Blautia</taxon>
    </lineage>
</organism>
<gene>
    <name evidence="18" type="primary">hemB</name>
    <name evidence="18" type="ORF">PMF13cell1_04243</name>
</gene>
<feature type="active site" description="Schiff-base intermediate with substrate" evidence="12">
    <location>
        <position position="247"/>
    </location>
</feature>
<dbReference type="EMBL" id="CP035945">
    <property type="protein sequence ID" value="QBE98677.1"/>
    <property type="molecule type" value="Genomic_DNA"/>
</dbReference>
<sequence length="327" mass="36699">MEMTVRPRRLRKNDTLRRMVRETRMDKSSLIYPIFVREGENMEEEIPSMEGQFRYSIDRLPYALEGLMKAGVDKVMFFGIPDEKDEVGSQAYAENGIVQRALREARKQFPEMYLITDVCMCEYTSHGHCGVLCGHDVENDATLELLAKTALSHVEAGADMVAPSDMMDGRVGAIREILDTHQHKDIPIMSYAVKYASAFYGPFREAAGSAPSFGDRKSYQMDYHNKREGLKEALLDVQEGADIIMVKPALSYLDVISEVKQSIHLPVAAYSVSGEYAMVKAGAKLGYIDEEKIICEMAVSTYRAGADIYLTYFAKELAGFMDEGRIG</sequence>
<dbReference type="SUPFAM" id="SSF51569">
    <property type="entry name" value="Aldolase"/>
    <property type="match status" value="1"/>
</dbReference>
<dbReference type="PANTHER" id="PTHR11458:SF0">
    <property type="entry name" value="DELTA-AMINOLEVULINIC ACID DEHYDRATASE"/>
    <property type="match status" value="1"/>
</dbReference>
<feature type="binding site" evidence="15">
    <location>
        <position position="232"/>
    </location>
    <ligand>
        <name>Mg(2+)</name>
        <dbReference type="ChEBI" id="CHEBI:18420"/>
    </ligand>
</feature>
<dbReference type="AlphaFoldDB" id="A0A4P6M5H7"/>
<comment type="pathway">
    <text evidence="2">Porphyrin-containing compound metabolism; protoporphyrin-IX biosynthesis; coproporphyrinogen-III from 5-aminolevulinate: step 1/4.</text>
</comment>
<evidence type="ECO:0000313" key="19">
    <source>
        <dbReference type="Proteomes" id="UP000289794"/>
    </source>
</evidence>
<dbReference type="GO" id="GO:0004655">
    <property type="term" value="F:porphobilinogen synthase activity"/>
    <property type="evidence" value="ECO:0007669"/>
    <property type="project" value="UniProtKB-EC"/>
</dbReference>
<accession>A0A4P6M5H7</accession>
<protein>
    <recommendedName>
        <fullName evidence="6 16">Delta-aminolevulinic acid dehydratase</fullName>
        <ecNumber evidence="5 16">4.2.1.24</ecNumber>
    </recommendedName>
</protein>
<dbReference type="Gene3D" id="3.20.20.70">
    <property type="entry name" value="Aldolase class I"/>
    <property type="match status" value="1"/>
</dbReference>
<dbReference type="PIRSF" id="PIRSF001415">
    <property type="entry name" value="Porphbilin_synth"/>
    <property type="match status" value="1"/>
</dbReference>
<comment type="subunit">
    <text evidence="4 16">Homooctamer.</text>
</comment>
<dbReference type="Pfam" id="PF00490">
    <property type="entry name" value="ALAD"/>
    <property type="match status" value="1"/>
</dbReference>
<evidence type="ECO:0000313" key="18">
    <source>
        <dbReference type="EMBL" id="QBE98677.1"/>
    </source>
</evidence>
<evidence type="ECO:0000256" key="15">
    <source>
        <dbReference type="PIRSR" id="PIRSR001415-5"/>
    </source>
</evidence>
<dbReference type="GO" id="GO:0006782">
    <property type="term" value="P:protoporphyrinogen IX biosynthetic process"/>
    <property type="evidence" value="ECO:0007669"/>
    <property type="project" value="UniProtKB-UniPathway"/>
</dbReference>
<dbReference type="GO" id="GO:0008270">
    <property type="term" value="F:zinc ion binding"/>
    <property type="evidence" value="ECO:0007669"/>
    <property type="project" value="TreeGrafter"/>
</dbReference>
<dbReference type="InterPro" id="IPR001731">
    <property type="entry name" value="ALAD"/>
</dbReference>
<evidence type="ECO:0000256" key="6">
    <source>
        <dbReference type="ARBA" id="ARBA00020771"/>
    </source>
</evidence>
<evidence type="ECO:0000256" key="12">
    <source>
        <dbReference type="PIRSR" id="PIRSR001415-1"/>
    </source>
</evidence>
<comment type="similarity">
    <text evidence="3 17">Belongs to the ALAD family.</text>
</comment>
<feature type="active site" description="Schiff-base intermediate with substrate" evidence="12">
    <location>
        <position position="194"/>
    </location>
</feature>
<keyword evidence="8 16" id="KW-0456">Lyase</keyword>
<dbReference type="FunFam" id="3.20.20.70:FF:000019">
    <property type="entry name" value="Delta-aminolevulinic acid dehydratase"/>
    <property type="match status" value="1"/>
</dbReference>
<dbReference type="PROSITE" id="PS00169">
    <property type="entry name" value="D_ALA_DEHYDRATASE"/>
    <property type="match status" value="1"/>
</dbReference>
<feature type="binding site" evidence="13">
    <location>
        <position position="216"/>
    </location>
    <ligand>
        <name>5-aminolevulinate</name>
        <dbReference type="ChEBI" id="CHEBI:356416"/>
        <label>1</label>
    </ligand>
</feature>
<evidence type="ECO:0000256" key="16">
    <source>
        <dbReference type="RuleBase" id="RU000515"/>
    </source>
</evidence>
<evidence type="ECO:0000256" key="9">
    <source>
        <dbReference type="ARBA" id="ARBA00023244"/>
    </source>
</evidence>
<keyword evidence="14" id="KW-0479">Metal-binding</keyword>